<feature type="signal peptide" evidence="1">
    <location>
        <begin position="1"/>
        <end position="16"/>
    </location>
</feature>
<accession>A0A5B7IEV7</accession>
<evidence type="ECO:0000256" key="1">
    <source>
        <dbReference type="SAM" id="SignalP"/>
    </source>
</evidence>
<protein>
    <submittedName>
        <fullName evidence="2">Uncharacterized protein</fullName>
    </submittedName>
</protein>
<evidence type="ECO:0000313" key="3">
    <source>
        <dbReference type="Proteomes" id="UP000324222"/>
    </source>
</evidence>
<keyword evidence="3" id="KW-1185">Reference proteome</keyword>
<comment type="caution">
    <text evidence="2">The sequence shown here is derived from an EMBL/GenBank/DDBJ whole genome shotgun (WGS) entry which is preliminary data.</text>
</comment>
<sequence length="87" mass="9656">MYHITTSLSILFIAESRVQVVLLSCKEDTVSPTFLIEFADLKIVETVDGVKMVASNAISFLASRMSVNNIQLHFESKRLPGLLSNAR</sequence>
<dbReference type="OrthoDB" id="1933483at2759"/>
<name>A0A5B7IEV7_PORTR</name>
<feature type="chain" id="PRO_5022843781" evidence="1">
    <location>
        <begin position="17"/>
        <end position="87"/>
    </location>
</feature>
<reference evidence="2 3" key="1">
    <citation type="submission" date="2019-05" db="EMBL/GenBank/DDBJ databases">
        <title>Another draft genome of Portunus trituberculatus and its Hox gene families provides insights of decapod evolution.</title>
        <authorList>
            <person name="Jeong J.-H."/>
            <person name="Song I."/>
            <person name="Kim S."/>
            <person name="Choi T."/>
            <person name="Kim D."/>
            <person name="Ryu S."/>
            <person name="Kim W."/>
        </authorList>
    </citation>
    <scope>NUCLEOTIDE SEQUENCE [LARGE SCALE GENOMIC DNA]</scope>
    <source>
        <tissue evidence="2">Muscle</tissue>
    </source>
</reference>
<keyword evidence="1" id="KW-0732">Signal</keyword>
<dbReference type="EMBL" id="VSRR010055051">
    <property type="protein sequence ID" value="MPC80803.1"/>
    <property type="molecule type" value="Genomic_DNA"/>
</dbReference>
<organism evidence="2 3">
    <name type="scientific">Portunus trituberculatus</name>
    <name type="common">Swimming crab</name>
    <name type="synonym">Neptunus trituberculatus</name>
    <dbReference type="NCBI Taxonomy" id="210409"/>
    <lineage>
        <taxon>Eukaryota</taxon>
        <taxon>Metazoa</taxon>
        <taxon>Ecdysozoa</taxon>
        <taxon>Arthropoda</taxon>
        <taxon>Crustacea</taxon>
        <taxon>Multicrustacea</taxon>
        <taxon>Malacostraca</taxon>
        <taxon>Eumalacostraca</taxon>
        <taxon>Eucarida</taxon>
        <taxon>Decapoda</taxon>
        <taxon>Pleocyemata</taxon>
        <taxon>Brachyura</taxon>
        <taxon>Eubrachyura</taxon>
        <taxon>Portunoidea</taxon>
        <taxon>Portunidae</taxon>
        <taxon>Portuninae</taxon>
        <taxon>Portunus</taxon>
    </lineage>
</organism>
<dbReference type="AlphaFoldDB" id="A0A5B7IEV7"/>
<gene>
    <name evidence="2" type="ORF">E2C01_075396</name>
</gene>
<dbReference type="Proteomes" id="UP000324222">
    <property type="component" value="Unassembled WGS sequence"/>
</dbReference>
<proteinExistence type="predicted"/>
<evidence type="ECO:0000313" key="2">
    <source>
        <dbReference type="EMBL" id="MPC80803.1"/>
    </source>
</evidence>